<dbReference type="InterPro" id="IPR019021">
    <property type="entry name" value="Mms22"/>
</dbReference>
<dbReference type="PANTHER" id="PTHR28122:SF1">
    <property type="entry name" value="E3 UBIQUITIN-PROTEIN LIGASE SUBSTRATE RECEPTOR MMS22"/>
    <property type="match status" value="1"/>
</dbReference>
<comment type="caution">
    <text evidence="1">The sequence shown here is derived from an EMBL/GenBank/DDBJ whole genome shotgun (WGS) entry which is preliminary data.</text>
</comment>
<name>A0A4U0VTR4_9PEZI</name>
<dbReference type="STRING" id="331657.A0A4U0VTR4"/>
<organism evidence="1 2">
    <name type="scientific">Cryomyces minteri</name>
    <dbReference type="NCBI Taxonomy" id="331657"/>
    <lineage>
        <taxon>Eukaryota</taxon>
        <taxon>Fungi</taxon>
        <taxon>Dikarya</taxon>
        <taxon>Ascomycota</taxon>
        <taxon>Pezizomycotina</taxon>
        <taxon>Dothideomycetes</taxon>
        <taxon>Dothideomycetes incertae sedis</taxon>
        <taxon>Cryomyces</taxon>
    </lineage>
</organism>
<protein>
    <submittedName>
        <fullName evidence="1">Uncharacterized protein</fullName>
    </submittedName>
</protein>
<dbReference type="PANTHER" id="PTHR28122">
    <property type="entry name" value="E3 UBIQUITIN-PROTEIN LIGASE SUBSTRATE RECEPTOR MMS22"/>
    <property type="match status" value="1"/>
</dbReference>
<dbReference type="Proteomes" id="UP000308768">
    <property type="component" value="Unassembled WGS sequence"/>
</dbReference>
<evidence type="ECO:0000313" key="2">
    <source>
        <dbReference type="Proteomes" id="UP000308768"/>
    </source>
</evidence>
<dbReference type="OrthoDB" id="2386201at2759"/>
<evidence type="ECO:0000313" key="1">
    <source>
        <dbReference type="EMBL" id="TKA52893.1"/>
    </source>
</evidence>
<dbReference type="Pfam" id="PF09462">
    <property type="entry name" value="Mus7"/>
    <property type="match status" value="1"/>
</dbReference>
<keyword evidence="2" id="KW-1185">Reference proteome</keyword>
<sequence length="649" mass="72885">MEVFSLFDAKNVSVNAAIAEALSIVPAYLNHVGKLQGQAESQQHSEESQDYGDWSGFEEVAADPGYGHTTDGFFDFIHEPLSQLLLNCFGSEVTPEDALLTKVVDSWTLVARQMVHSRKKGWNHYLDSYSPNSWHQLRDTEQTRKFAAYFVLSVVDADHQSYEIHGPDFVLSWLISLVERESMLKFQHRLTSVLLNMDPANPLLRNLPFTADPVTESYGIDLHTLRERRLGLIASVLSNMRESFDDALHDNPSSVLELRREYTSYLKQMMAAMKKNYQELQGSRGLVADTTKGAYVSFVQRIVEFLEQHTSHICPVDRFFTDSAAFPLPATDPTYVVGRLKAYGLKLYDARTRKQLAVFIQSVSERASVDGQQPYLVGQLSTAMCGLYERGDRARPSLRYFLIMAVFPAYVELSYKLPCGWILAKPILQASREVLDDLVYDHSITDPASVEAVIAIVTTTLGVLRQAVELLVDNSRLLEQPHSLSVLAVMFQVVTATLLSVDYIHRRTNSARSASLVENSIKHIDFFKSFSLFVASTLLGHQDAQAPILEDHIPGTTDNAFADVREFCSRELAAAMGKAWVKHDDQYFVLRGKDRKEVVVCNGTLGEEKKRVVEAIEEFHGALDRTSGLGVDEEEKEPRDIGWLAGVFV</sequence>
<dbReference type="AlphaFoldDB" id="A0A4U0VTR4"/>
<dbReference type="GO" id="GO:0000724">
    <property type="term" value="P:double-strand break repair via homologous recombination"/>
    <property type="evidence" value="ECO:0007669"/>
    <property type="project" value="TreeGrafter"/>
</dbReference>
<dbReference type="GO" id="GO:0005634">
    <property type="term" value="C:nucleus"/>
    <property type="evidence" value="ECO:0007669"/>
    <property type="project" value="InterPro"/>
</dbReference>
<accession>A0A4U0VTR4</accession>
<dbReference type="GO" id="GO:0035361">
    <property type="term" value="C:Cul8-RING ubiquitin ligase complex"/>
    <property type="evidence" value="ECO:0007669"/>
    <property type="project" value="TreeGrafter"/>
</dbReference>
<reference evidence="1 2" key="1">
    <citation type="submission" date="2017-03" db="EMBL/GenBank/DDBJ databases">
        <title>Genomes of endolithic fungi from Antarctica.</title>
        <authorList>
            <person name="Coleine C."/>
            <person name="Masonjones S."/>
            <person name="Stajich J.E."/>
        </authorList>
    </citation>
    <scope>NUCLEOTIDE SEQUENCE [LARGE SCALE GENOMIC DNA]</scope>
    <source>
        <strain evidence="1 2">CCFEE 5187</strain>
    </source>
</reference>
<dbReference type="GO" id="GO:0031297">
    <property type="term" value="P:replication fork processing"/>
    <property type="evidence" value="ECO:0007669"/>
    <property type="project" value="InterPro"/>
</dbReference>
<gene>
    <name evidence="1" type="ORF">B0A49_12738</name>
</gene>
<dbReference type="EMBL" id="NAJN01002420">
    <property type="protein sequence ID" value="TKA52893.1"/>
    <property type="molecule type" value="Genomic_DNA"/>
</dbReference>
<proteinExistence type="predicted"/>